<dbReference type="InterPro" id="IPR000014">
    <property type="entry name" value="PAS"/>
</dbReference>
<dbReference type="PROSITE" id="PS50112">
    <property type="entry name" value="PAS"/>
    <property type="match status" value="1"/>
</dbReference>
<accession>A0ABS2DH31</accession>
<dbReference type="Pfam" id="PF13426">
    <property type="entry name" value="PAS_9"/>
    <property type="match status" value="1"/>
</dbReference>
<dbReference type="SUPFAM" id="SSF55785">
    <property type="entry name" value="PYP-like sensor domain (PAS domain)"/>
    <property type="match status" value="1"/>
</dbReference>
<comment type="caution">
    <text evidence="3">The sequence shown here is derived from an EMBL/GenBank/DDBJ whole genome shotgun (WGS) entry which is preliminary data.</text>
</comment>
<organism evidence="3 4">
    <name type="scientific">Bacillus suaedaesalsae</name>
    <dbReference type="NCBI Taxonomy" id="2810349"/>
    <lineage>
        <taxon>Bacteria</taxon>
        <taxon>Bacillati</taxon>
        <taxon>Bacillota</taxon>
        <taxon>Bacilli</taxon>
        <taxon>Bacillales</taxon>
        <taxon>Bacillaceae</taxon>
        <taxon>Bacillus</taxon>
    </lineage>
</organism>
<protein>
    <submittedName>
        <fullName evidence="3">PAS domain S-box protein</fullName>
    </submittedName>
</protein>
<feature type="domain" description="PAS" evidence="1">
    <location>
        <begin position="14"/>
        <end position="56"/>
    </location>
</feature>
<reference evidence="3 4" key="1">
    <citation type="submission" date="2021-02" db="EMBL/GenBank/DDBJ databases">
        <title>Bacillus sp. RD4P76, an endophyte from a halophyte.</title>
        <authorList>
            <person name="Sun J.-Q."/>
        </authorList>
    </citation>
    <scope>NUCLEOTIDE SEQUENCE [LARGE SCALE GENOMIC DNA]</scope>
    <source>
        <strain evidence="3 4">RD4P76</strain>
    </source>
</reference>
<evidence type="ECO:0000259" key="1">
    <source>
        <dbReference type="PROSITE" id="PS50112"/>
    </source>
</evidence>
<evidence type="ECO:0000259" key="2">
    <source>
        <dbReference type="PROSITE" id="PS50113"/>
    </source>
</evidence>
<name>A0ABS2DH31_9BACI</name>
<proteinExistence type="predicted"/>
<dbReference type="InterPro" id="IPR035965">
    <property type="entry name" value="PAS-like_dom_sf"/>
</dbReference>
<dbReference type="InterPro" id="IPR000700">
    <property type="entry name" value="PAS-assoc_C"/>
</dbReference>
<dbReference type="SMART" id="SM00091">
    <property type="entry name" value="PAS"/>
    <property type="match status" value="1"/>
</dbReference>
<dbReference type="RefSeq" id="WP_204203139.1">
    <property type="nucleotide sequence ID" value="NZ_JAFELM010000027.1"/>
</dbReference>
<gene>
    <name evidence="3" type="ORF">JR050_08825</name>
</gene>
<feature type="domain" description="PAC" evidence="2">
    <location>
        <begin position="87"/>
        <end position="136"/>
    </location>
</feature>
<dbReference type="EMBL" id="JAFELM010000027">
    <property type="protein sequence ID" value="MBM6617770.1"/>
    <property type="molecule type" value="Genomic_DNA"/>
</dbReference>
<evidence type="ECO:0000313" key="4">
    <source>
        <dbReference type="Proteomes" id="UP001518925"/>
    </source>
</evidence>
<evidence type="ECO:0000313" key="3">
    <source>
        <dbReference type="EMBL" id="MBM6617770.1"/>
    </source>
</evidence>
<keyword evidence="4" id="KW-1185">Reference proteome</keyword>
<dbReference type="NCBIfam" id="TIGR00229">
    <property type="entry name" value="sensory_box"/>
    <property type="match status" value="1"/>
</dbReference>
<sequence>MNSNYTINDLGKATQSELEIIWNNSNDAIFLIAPTGAVLKANPAFEKMLGYSPAELEKDPVPPILPAHLIKEQQPFLEQMKRGEAREYYEAQRVTKKGHLIDIVASYRPYLSEAKELQFIVAMYKDVTRQKEIERR</sequence>
<dbReference type="Gene3D" id="3.30.450.20">
    <property type="entry name" value="PAS domain"/>
    <property type="match status" value="1"/>
</dbReference>
<dbReference type="PROSITE" id="PS50113">
    <property type="entry name" value="PAC"/>
    <property type="match status" value="1"/>
</dbReference>
<dbReference type="CDD" id="cd00130">
    <property type="entry name" value="PAS"/>
    <property type="match status" value="1"/>
</dbReference>
<dbReference type="Proteomes" id="UP001518925">
    <property type="component" value="Unassembled WGS sequence"/>
</dbReference>